<gene>
    <name evidence="1" type="ORF">SAMN05446927_8170</name>
</gene>
<organism evidence="1 2">
    <name type="scientific">Caballeronia arationis</name>
    <dbReference type="NCBI Taxonomy" id="1777142"/>
    <lineage>
        <taxon>Bacteria</taxon>
        <taxon>Pseudomonadati</taxon>
        <taxon>Pseudomonadota</taxon>
        <taxon>Betaproteobacteria</taxon>
        <taxon>Burkholderiales</taxon>
        <taxon>Burkholderiaceae</taxon>
        <taxon>Caballeronia</taxon>
    </lineage>
</organism>
<comment type="caution">
    <text evidence="1">The sequence shown here is derived from an EMBL/GenBank/DDBJ whole genome shotgun (WGS) entry which is preliminary data.</text>
</comment>
<dbReference type="AlphaFoldDB" id="A0A7Z7N7X7"/>
<sequence>MAGYRYALSILQAEFALTQVLDRPVTGRIFFEQVIRENLDIGRPGQVQLIFGRRVNRRTPGRFRTRVITEGVTPSLHVDYKRSRIKQYHKEDQALRTETTINDTRDFGVGRLLRNLPELRRIGFTANRRMLEIEQISHDCALGEDVFQDLQRPRHVDGQRAPALRFADPNVQALLNALVMFVFIARGFTNQDLRQAYAVLLGLRPGEIDPGRMSYELRRLRLHGLIERVPKTHRYRLTNLGLQTALFYTRVYSRILRPGLALVSPQAPAESPASLQRSFRTAEQAVNTWCDQVKIAA</sequence>
<evidence type="ECO:0000313" key="2">
    <source>
        <dbReference type="Proteomes" id="UP000219522"/>
    </source>
</evidence>
<reference evidence="1 2" key="1">
    <citation type="submission" date="2017-09" db="EMBL/GenBank/DDBJ databases">
        <authorList>
            <person name="Varghese N."/>
            <person name="Submissions S."/>
        </authorList>
    </citation>
    <scope>NUCLEOTIDE SEQUENCE [LARGE SCALE GENOMIC DNA]</scope>
    <source>
        <strain evidence="1 2">OK806</strain>
    </source>
</reference>
<proteinExistence type="predicted"/>
<keyword evidence="2" id="KW-1185">Reference proteome</keyword>
<dbReference type="RefSeq" id="WP_208545324.1">
    <property type="nucleotide sequence ID" value="NZ_OCSU01000004.1"/>
</dbReference>
<dbReference type="Proteomes" id="UP000219522">
    <property type="component" value="Unassembled WGS sequence"/>
</dbReference>
<name>A0A7Z7N7X7_9BURK</name>
<accession>A0A7Z7N7X7</accession>
<dbReference type="EMBL" id="OCSU01000004">
    <property type="protein sequence ID" value="SOE91267.1"/>
    <property type="molecule type" value="Genomic_DNA"/>
</dbReference>
<evidence type="ECO:0000313" key="1">
    <source>
        <dbReference type="EMBL" id="SOE91267.1"/>
    </source>
</evidence>
<protein>
    <submittedName>
        <fullName evidence="1">Uncharacterized protein</fullName>
    </submittedName>
</protein>